<keyword evidence="5 7" id="KW-0808">Transferase</keyword>
<dbReference type="InterPro" id="IPR050596">
    <property type="entry name" value="AspAT/PAT-like"/>
</dbReference>
<dbReference type="FunFam" id="3.40.640.10:FF:000033">
    <property type="entry name" value="Aspartate aminotransferase"/>
    <property type="match status" value="1"/>
</dbReference>
<evidence type="ECO:0000256" key="6">
    <source>
        <dbReference type="ARBA" id="ARBA00022898"/>
    </source>
</evidence>
<name>A0A0A7LFX7_9ARCH</name>
<evidence type="ECO:0000313" key="9">
    <source>
        <dbReference type="EMBL" id="AIZ57172.1"/>
    </source>
</evidence>
<dbReference type="EMBL" id="CP010070">
    <property type="protein sequence ID" value="AIZ57172.1"/>
    <property type="molecule type" value="Genomic_DNA"/>
</dbReference>
<dbReference type="PANTHER" id="PTHR46383:SF1">
    <property type="entry name" value="ASPARTATE AMINOTRANSFERASE"/>
    <property type="match status" value="1"/>
</dbReference>
<proteinExistence type="inferred from homology"/>
<keyword evidence="6" id="KW-0663">Pyridoxal phosphate</keyword>
<dbReference type="PANTHER" id="PTHR46383">
    <property type="entry name" value="ASPARTATE AMINOTRANSFERASE"/>
    <property type="match status" value="1"/>
</dbReference>
<evidence type="ECO:0000256" key="7">
    <source>
        <dbReference type="RuleBase" id="RU000481"/>
    </source>
</evidence>
<dbReference type="InterPro" id="IPR015421">
    <property type="entry name" value="PyrdxlP-dep_Trfase_major"/>
</dbReference>
<dbReference type="Proteomes" id="UP000030787">
    <property type="component" value="Chromosome"/>
</dbReference>
<keyword evidence="10" id="KW-1185">Reference proteome</keyword>
<comment type="subunit">
    <text evidence="3">Homodimer.</text>
</comment>
<evidence type="ECO:0000256" key="4">
    <source>
        <dbReference type="ARBA" id="ARBA00022576"/>
    </source>
</evidence>
<organism evidence="9 10">
    <name type="scientific">Candidatus Methanoplasma termitum</name>
    <dbReference type="NCBI Taxonomy" id="1577791"/>
    <lineage>
        <taxon>Archaea</taxon>
        <taxon>Methanobacteriati</taxon>
        <taxon>Thermoplasmatota</taxon>
        <taxon>Thermoplasmata</taxon>
        <taxon>Methanomassiliicoccales</taxon>
        <taxon>Methanomassiliicoccaceae</taxon>
        <taxon>Candidatus Methanoplasma</taxon>
    </lineage>
</organism>
<dbReference type="GO" id="GO:0008483">
    <property type="term" value="F:transaminase activity"/>
    <property type="evidence" value="ECO:0007669"/>
    <property type="project" value="UniProtKB-KW"/>
</dbReference>
<dbReference type="HOGENOM" id="CLU_017584_4_3_2"/>
<accession>A0A0A7LFX7</accession>
<dbReference type="OrthoDB" id="372018at2157"/>
<feature type="domain" description="Aminotransferase class I/classII large" evidence="8">
    <location>
        <begin position="30"/>
        <end position="377"/>
    </location>
</feature>
<dbReference type="SUPFAM" id="SSF53383">
    <property type="entry name" value="PLP-dependent transferases"/>
    <property type="match status" value="1"/>
</dbReference>
<evidence type="ECO:0000313" key="10">
    <source>
        <dbReference type="Proteomes" id="UP000030787"/>
    </source>
</evidence>
<dbReference type="InterPro" id="IPR004838">
    <property type="entry name" value="NHTrfase_class1_PyrdxlP-BS"/>
</dbReference>
<sequence>MVSKRLMGVPASGTIALSNLVSFMKSKGADIISFSMGEPDFTTPQNIIDACKKSLDDGFTHYTNSAGIPELRKAISTKAFYENNIHCTAKNVLVTPTKHAIFMAALAFLDRGDEVIMEDPNWVTYDAAIRIAEAKPKFVTTSFDDGFVVDPAKIEDSITPKTKMIILNSPSNPTGNVIPRETLEEIANIAIENDLMVLSDEIYENIIYEGNHFSIASIPEMFDRTITVSGLSKTYAMTGWRLGWAIASEENLKALDIIQTHSISCCTSFAQPAAVEAITGPQNEKEAMVKEFRKRRDLAVDLIREIRGLEVNVPQGAFYLFPRYAPKIRSEIMCTKMLEEAQVAVTPGSAFGPNGEGCFRLSYATSEEQIIEGLSRIKKFMFTL</sequence>
<dbReference type="RefSeq" id="WP_048113271.1">
    <property type="nucleotide sequence ID" value="NZ_CP010070.1"/>
</dbReference>
<dbReference type="Gene3D" id="3.40.640.10">
    <property type="entry name" value="Type I PLP-dependent aspartate aminotransferase-like (Major domain)"/>
    <property type="match status" value="1"/>
</dbReference>
<dbReference type="KEGG" id="mear:Mpt1_c13100"/>
<dbReference type="EC" id="2.6.1.-" evidence="7"/>
<keyword evidence="4 7" id="KW-0032">Aminotransferase</keyword>
<dbReference type="AlphaFoldDB" id="A0A0A7LFX7"/>
<dbReference type="InterPro" id="IPR004839">
    <property type="entry name" value="Aminotransferase_I/II_large"/>
</dbReference>
<dbReference type="GO" id="GO:0030170">
    <property type="term" value="F:pyridoxal phosphate binding"/>
    <property type="evidence" value="ECO:0007669"/>
    <property type="project" value="InterPro"/>
</dbReference>
<dbReference type="PROSITE" id="PS00105">
    <property type="entry name" value="AA_TRANSFER_CLASS_1"/>
    <property type="match status" value="1"/>
</dbReference>
<evidence type="ECO:0000256" key="2">
    <source>
        <dbReference type="ARBA" id="ARBA00007441"/>
    </source>
</evidence>
<reference evidence="9 10" key="1">
    <citation type="journal article" date="2014" name="Appl. Environ. Microbiol.">
        <title>Comparative Genome Analysis of 'Candidatus Methanoplasma termitum' Indicates a New Mode of Energy Metabolism in the Seventh Order of Methanogens.</title>
        <authorList>
            <person name="Lang K."/>
            <person name="Schuldes J."/>
            <person name="Klingl A."/>
            <person name="Poehlein A."/>
            <person name="Daniel R."/>
            <person name="Brune A."/>
        </authorList>
    </citation>
    <scope>NUCLEOTIDE SEQUENCE [LARGE SCALE GENOMIC DNA]</scope>
    <source>
        <strain evidence="10">Mpt1</strain>
    </source>
</reference>
<dbReference type="GeneID" id="24818970"/>
<evidence type="ECO:0000256" key="5">
    <source>
        <dbReference type="ARBA" id="ARBA00022679"/>
    </source>
</evidence>
<dbReference type="STRING" id="1577791.Mpt1_c13100"/>
<dbReference type="GO" id="GO:0006520">
    <property type="term" value="P:amino acid metabolic process"/>
    <property type="evidence" value="ECO:0007669"/>
    <property type="project" value="InterPro"/>
</dbReference>
<dbReference type="Pfam" id="PF00155">
    <property type="entry name" value="Aminotran_1_2"/>
    <property type="match status" value="1"/>
</dbReference>
<dbReference type="InterPro" id="IPR015422">
    <property type="entry name" value="PyrdxlP-dep_Trfase_small"/>
</dbReference>
<dbReference type="InterPro" id="IPR015424">
    <property type="entry name" value="PyrdxlP-dep_Trfase"/>
</dbReference>
<evidence type="ECO:0000256" key="1">
    <source>
        <dbReference type="ARBA" id="ARBA00001933"/>
    </source>
</evidence>
<dbReference type="CDD" id="cd00609">
    <property type="entry name" value="AAT_like"/>
    <property type="match status" value="1"/>
</dbReference>
<evidence type="ECO:0000259" key="8">
    <source>
        <dbReference type="Pfam" id="PF00155"/>
    </source>
</evidence>
<evidence type="ECO:0000256" key="3">
    <source>
        <dbReference type="ARBA" id="ARBA00011738"/>
    </source>
</evidence>
<protein>
    <recommendedName>
        <fullName evidence="7">Aminotransferase</fullName>
        <ecNumber evidence="7">2.6.1.-</ecNumber>
    </recommendedName>
</protein>
<gene>
    <name evidence="9" type="ORF">Mpt1_c13100</name>
</gene>
<comment type="similarity">
    <text evidence="2 7">Belongs to the class-I pyridoxal-phosphate-dependent aminotransferase family.</text>
</comment>
<dbReference type="Gene3D" id="3.90.1150.10">
    <property type="entry name" value="Aspartate Aminotransferase, domain 1"/>
    <property type="match status" value="1"/>
</dbReference>
<comment type="cofactor">
    <cofactor evidence="1 7">
        <name>pyridoxal 5'-phosphate</name>
        <dbReference type="ChEBI" id="CHEBI:597326"/>
    </cofactor>
</comment>